<evidence type="ECO:0000313" key="1">
    <source>
        <dbReference type="EMBL" id="SOC80498.1"/>
    </source>
</evidence>
<dbReference type="InterPro" id="IPR024524">
    <property type="entry name" value="DUF3800"/>
</dbReference>
<proteinExistence type="predicted"/>
<dbReference type="Pfam" id="PF12686">
    <property type="entry name" value="DUF3800"/>
    <property type="match status" value="1"/>
</dbReference>
<gene>
    <name evidence="1" type="ORF">SAMN06296241_2048</name>
</gene>
<protein>
    <recommendedName>
        <fullName evidence="3">DUF3800 domain-containing protein</fullName>
    </recommendedName>
</protein>
<dbReference type="RefSeq" id="WP_179670524.1">
    <property type="nucleotide sequence ID" value="NZ_OCMF01000002.1"/>
</dbReference>
<organism evidence="1 2">
    <name type="scientific">Salinimicrobium sediminis</name>
    <dbReference type="NCBI Taxonomy" id="1343891"/>
    <lineage>
        <taxon>Bacteria</taxon>
        <taxon>Pseudomonadati</taxon>
        <taxon>Bacteroidota</taxon>
        <taxon>Flavobacteriia</taxon>
        <taxon>Flavobacteriales</taxon>
        <taxon>Flavobacteriaceae</taxon>
        <taxon>Salinimicrobium</taxon>
    </lineage>
</organism>
<evidence type="ECO:0008006" key="3">
    <source>
        <dbReference type="Google" id="ProtNLM"/>
    </source>
</evidence>
<dbReference type="AlphaFoldDB" id="A0A285X5E7"/>
<accession>A0A285X5E7</accession>
<name>A0A285X5E7_9FLAO</name>
<evidence type="ECO:0000313" key="2">
    <source>
        <dbReference type="Proteomes" id="UP000219193"/>
    </source>
</evidence>
<dbReference type="Proteomes" id="UP000219193">
    <property type="component" value="Unassembled WGS sequence"/>
</dbReference>
<keyword evidence="2" id="KW-1185">Reference proteome</keyword>
<sequence>MSKKIGYIDESGDKSIHFKKGGVTTFFIVSAVIIDEDSVNQVREEFIKIARRHTQAPEIKSNSKTFRDIDKRINFLKDVSKLDFRIYSVIVDKRKIFEDSGLQFRDSFYKYVNGLLDHELYDYYPYLKLVADNHGSDKFIDGFIDYVEKNHKQTELFRGPEFQFSDSKDEPLIQLADFITGSIAKCYEPGKVEFRSKEIPQILKTHILHLREWPEKPPKLFRQIDDEDEKYNQELVDFIFFRINEFIHANQDRPEVEIKNQLICLNYLIYRFKIDPHEYIFSDEIIDRIKVRDSHINKRIFSKEIISNLRENKILILSSQSGYKIPCCKADLVRFFNSYSSQIIPMIDTLAKTNIVIKSATSGNINLLEENNYELLKELINVAASR</sequence>
<reference evidence="2" key="1">
    <citation type="submission" date="2017-09" db="EMBL/GenBank/DDBJ databases">
        <authorList>
            <person name="Varghese N."/>
            <person name="Submissions S."/>
        </authorList>
    </citation>
    <scope>NUCLEOTIDE SEQUENCE [LARGE SCALE GENOMIC DNA]</scope>
    <source>
        <strain evidence="2">CGMCC 1.12641</strain>
    </source>
</reference>
<dbReference type="EMBL" id="OCMF01000002">
    <property type="protein sequence ID" value="SOC80498.1"/>
    <property type="molecule type" value="Genomic_DNA"/>
</dbReference>